<dbReference type="SUPFAM" id="SSF46689">
    <property type="entry name" value="Homeodomain-like"/>
    <property type="match status" value="1"/>
</dbReference>
<dbReference type="Pfam" id="PF17932">
    <property type="entry name" value="TetR_C_24"/>
    <property type="match status" value="1"/>
</dbReference>
<evidence type="ECO:0000256" key="2">
    <source>
        <dbReference type="PROSITE-ProRule" id="PRU00335"/>
    </source>
</evidence>
<dbReference type="Gene3D" id="1.10.10.60">
    <property type="entry name" value="Homeodomain-like"/>
    <property type="match status" value="1"/>
</dbReference>
<organism evidence="4 5">
    <name type="scientific">Desulfoscipio gibsoniae DSM 7213</name>
    <dbReference type="NCBI Taxonomy" id="767817"/>
    <lineage>
        <taxon>Bacteria</taxon>
        <taxon>Bacillati</taxon>
        <taxon>Bacillota</taxon>
        <taxon>Clostridia</taxon>
        <taxon>Eubacteriales</taxon>
        <taxon>Desulfallaceae</taxon>
        <taxon>Desulfoscipio</taxon>
    </lineage>
</organism>
<dbReference type="InterPro" id="IPR041490">
    <property type="entry name" value="KstR2_TetR_C"/>
</dbReference>
<dbReference type="Gene3D" id="1.10.357.10">
    <property type="entry name" value="Tetracycline Repressor, domain 2"/>
    <property type="match status" value="1"/>
</dbReference>
<name>R4KEF7_9FIRM</name>
<dbReference type="PROSITE" id="PS50977">
    <property type="entry name" value="HTH_TETR_2"/>
    <property type="match status" value="1"/>
</dbReference>
<dbReference type="AlphaFoldDB" id="R4KEF7"/>
<evidence type="ECO:0000313" key="5">
    <source>
        <dbReference type="Proteomes" id="UP000013520"/>
    </source>
</evidence>
<protein>
    <submittedName>
        <fullName evidence="4">Transcriptional regulator</fullName>
    </submittedName>
</protein>
<reference evidence="4 5" key="1">
    <citation type="submission" date="2012-01" db="EMBL/GenBank/DDBJ databases">
        <title>Complete sequence of Desulfotomaculum gibsoniae DSM 7213.</title>
        <authorList>
            <consortium name="US DOE Joint Genome Institute"/>
            <person name="Lucas S."/>
            <person name="Han J."/>
            <person name="Lapidus A."/>
            <person name="Cheng J.-F."/>
            <person name="Goodwin L."/>
            <person name="Pitluck S."/>
            <person name="Peters L."/>
            <person name="Ovchinnikova G."/>
            <person name="Teshima H."/>
            <person name="Detter J.C."/>
            <person name="Han C."/>
            <person name="Tapia R."/>
            <person name="Land M."/>
            <person name="Hauser L."/>
            <person name="Kyrpides N."/>
            <person name="Ivanova N."/>
            <person name="Pagani I."/>
            <person name="Parshina S."/>
            <person name="Plugge C."/>
            <person name="Muyzer G."/>
            <person name="Kuever J."/>
            <person name="Ivanova A."/>
            <person name="Nazina T."/>
            <person name="Klenk H.-P."/>
            <person name="Brambilla E."/>
            <person name="Spring S."/>
            <person name="Stams A.F."/>
            <person name="Woyke T."/>
        </authorList>
    </citation>
    <scope>NUCLEOTIDE SEQUENCE [LARGE SCALE GENOMIC DNA]</scope>
    <source>
        <strain evidence="4 5">DSM 7213</strain>
    </source>
</reference>
<dbReference type="InterPro" id="IPR009057">
    <property type="entry name" value="Homeodomain-like_sf"/>
</dbReference>
<dbReference type="PANTHER" id="PTHR43479:SF11">
    <property type="entry name" value="ACREF_ENVCD OPERON REPRESSOR-RELATED"/>
    <property type="match status" value="1"/>
</dbReference>
<dbReference type="HOGENOM" id="CLU_069356_12_4_9"/>
<evidence type="ECO:0000259" key="3">
    <source>
        <dbReference type="PROSITE" id="PS50977"/>
    </source>
</evidence>
<evidence type="ECO:0000313" key="4">
    <source>
        <dbReference type="EMBL" id="AGL00032.1"/>
    </source>
</evidence>
<dbReference type="GO" id="GO:0003677">
    <property type="term" value="F:DNA binding"/>
    <property type="evidence" value="ECO:0007669"/>
    <property type="project" value="UniProtKB-UniRule"/>
</dbReference>
<dbReference type="SUPFAM" id="SSF48498">
    <property type="entry name" value="Tetracyclin repressor-like, C-terminal domain"/>
    <property type="match status" value="1"/>
</dbReference>
<feature type="DNA-binding region" description="H-T-H motif" evidence="2">
    <location>
        <begin position="25"/>
        <end position="44"/>
    </location>
</feature>
<dbReference type="Pfam" id="PF00440">
    <property type="entry name" value="TetR_N"/>
    <property type="match status" value="1"/>
</dbReference>
<dbReference type="InterPro" id="IPR023772">
    <property type="entry name" value="DNA-bd_HTH_TetR-type_CS"/>
</dbReference>
<dbReference type="STRING" id="767817.Desgi_0457"/>
<dbReference type="InterPro" id="IPR036271">
    <property type="entry name" value="Tet_transcr_reg_TetR-rel_C_sf"/>
</dbReference>
<dbReference type="PRINTS" id="PR00455">
    <property type="entry name" value="HTHTETR"/>
</dbReference>
<sequence length="188" mass="21555">MAGRKEEIIKVATVLFSKNGYDNTSIRELAKACELSVAGLYYFFQNKEDILFNILNSSLDRLMQYVSSAINKNDSPQTNIKRIIDHGVQCVMESKMEIGLLLKESPRLNPEQQVIIKNNEREVIHLIRNEISRLNDEGSLKNFNLTFLAFSIWSIISFSHNWFNPEGQLSTKGFVTETTELFFNGVLK</sequence>
<dbReference type="KEGG" id="dgi:Desgi_0457"/>
<evidence type="ECO:0000256" key="1">
    <source>
        <dbReference type="ARBA" id="ARBA00023125"/>
    </source>
</evidence>
<dbReference type="OrthoDB" id="13453at2"/>
<dbReference type="InterPro" id="IPR050624">
    <property type="entry name" value="HTH-type_Tx_Regulator"/>
</dbReference>
<keyword evidence="5" id="KW-1185">Reference proteome</keyword>
<dbReference type="eggNOG" id="COG1309">
    <property type="taxonomic scope" value="Bacteria"/>
</dbReference>
<proteinExistence type="predicted"/>
<feature type="domain" description="HTH tetR-type" evidence="3">
    <location>
        <begin position="2"/>
        <end position="62"/>
    </location>
</feature>
<dbReference type="PANTHER" id="PTHR43479">
    <property type="entry name" value="ACREF/ENVCD OPERON REPRESSOR-RELATED"/>
    <property type="match status" value="1"/>
</dbReference>
<dbReference type="Proteomes" id="UP000013520">
    <property type="component" value="Chromosome"/>
</dbReference>
<accession>R4KEF7</accession>
<dbReference type="PROSITE" id="PS01081">
    <property type="entry name" value="HTH_TETR_1"/>
    <property type="match status" value="1"/>
</dbReference>
<gene>
    <name evidence="4" type="ORF">Desgi_0457</name>
</gene>
<dbReference type="EMBL" id="CP003273">
    <property type="protein sequence ID" value="AGL00032.1"/>
    <property type="molecule type" value="Genomic_DNA"/>
</dbReference>
<keyword evidence="1 2" id="KW-0238">DNA-binding</keyword>
<dbReference type="InterPro" id="IPR001647">
    <property type="entry name" value="HTH_TetR"/>
</dbReference>
<dbReference type="RefSeq" id="WP_006523514.1">
    <property type="nucleotide sequence ID" value="NC_021184.1"/>
</dbReference>